<organism evidence="8 9">
    <name type="scientific">Morganella morganii</name>
    <name type="common">Proteus morganii</name>
    <dbReference type="NCBI Taxonomy" id="582"/>
    <lineage>
        <taxon>Bacteria</taxon>
        <taxon>Pseudomonadati</taxon>
        <taxon>Pseudomonadota</taxon>
        <taxon>Gammaproteobacteria</taxon>
        <taxon>Enterobacterales</taxon>
        <taxon>Morganellaceae</taxon>
        <taxon>Morganella</taxon>
    </lineage>
</organism>
<dbReference type="PANTHER" id="PTHR10283:SF82">
    <property type="entry name" value="SOLUTE CARRIER FAMILY 13 MEMBER 2"/>
    <property type="match status" value="1"/>
</dbReference>
<sequence>MDASETLTQSTGLSSFNTKGLVILALDIVLLILLLKYLPYNDKENAGLALMVFVAVLWLTEAIHVTLTALLIPILAVFLGLLGAGKALQSFASPTIFLFFGGFALATALHIQGLDRLIANRLLLIARGRLWAAVILLFSVTGALSMWISNTATAAMMLPLVLGILGNLDIRHDRNTFVFMLLGVAYSASIGGLGTMVGSPPNIIAANQLGMDFFTWMKYGIPMVLILMPIMFGIMYLMLRPKLGARFEIEVEQVHWTPKRLLTLGIFGLTVICWIGSAPLSELLGKIKDFDTIIALSAAALIGITGVASWSQIQNNTEWGVLFLFGGGLTLSMILKDSGASEVMANWMKTSFGNSSWLVIIIAVTTFIIVLTEFTSNTASAALLVPIFAGVADGLGMPVMALTMIIGIGASCAFMLPVATPPNAIVFGTGFIKQSEMVRVGGVLNIACIIVISAFAWLFWV</sequence>
<feature type="transmembrane region" description="Helical" evidence="6">
    <location>
        <begin position="219"/>
        <end position="239"/>
    </location>
</feature>
<feature type="transmembrane region" description="Helical" evidence="6">
    <location>
        <begin position="50"/>
        <end position="79"/>
    </location>
</feature>
<feature type="domain" description="Citrate transporter-like" evidence="7">
    <location>
        <begin position="56"/>
        <end position="407"/>
    </location>
</feature>
<dbReference type="InterPro" id="IPR001898">
    <property type="entry name" value="SLC13A/DASS"/>
</dbReference>
<feature type="transmembrane region" description="Helical" evidence="6">
    <location>
        <begin position="292"/>
        <end position="310"/>
    </location>
</feature>
<dbReference type="Proteomes" id="UP000032582">
    <property type="component" value="Unassembled WGS sequence"/>
</dbReference>
<evidence type="ECO:0000256" key="3">
    <source>
        <dbReference type="ARBA" id="ARBA00022692"/>
    </source>
</evidence>
<comment type="caution">
    <text evidence="8">The sequence shown here is derived from an EMBL/GenBank/DDBJ whole genome shotgun (WGS) entry which is preliminary data.</text>
</comment>
<dbReference type="PANTHER" id="PTHR10283">
    <property type="entry name" value="SOLUTE CARRIER FAMILY 13 MEMBER"/>
    <property type="match status" value="1"/>
</dbReference>
<evidence type="ECO:0000256" key="1">
    <source>
        <dbReference type="ARBA" id="ARBA00004141"/>
    </source>
</evidence>
<keyword evidence="2" id="KW-0813">Transport</keyword>
<keyword evidence="5 6" id="KW-0472">Membrane</keyword>
<protein>
    <submittedName>
        <fullName evidence="8">Anion transporter</fullName>
    </submittedName>
</protein>
<evidence type="ECO:0000259" key="7">
    <source>
        <dbReference type="Pfam" id="PF03600"/>
    </source>
</evidence>
<feature type="transmembrane region" description="Helical" evidence="6">
    <location>
        <begin position="260"/>
        <end position="280"/>
    </location>
</feature>
<dbReference type="InterPro" id="IPR004680">
    <property type="entry name" value="Cit_transptr-like_dom"/>
</dbReference>
<keyword evidence="4 6" id="KW-1133">Transmembrane helix</keyword>
<evidence type="ECO:0000256" key="2">
    <source>
        <dbReference type="ARBA" id="ARBA00022448"/>
    </source>
</evidence>
<dbReference type="EMBL" id="JZSH01000165">
    <property type="protein sequence ID" value="KJF77300.1"/>
    <property type="molecule type" value="Genomic_DNA"/>
</dbReference>
<gene>
    <name evidence="8" type="ORF">UA45_13590</name>
</gene>
<evidence type="ECO:0000313" key="8">
    <source>
        <dbReference type="EMBL" id="KJF77300.1"/>
    </source>
</evidence>
<feature type="transmembrane region" description="Helical" evidence="6">
    <location>
        <begin position="355"/>
        <end position="374"/>
    </location>
</feature>
<name>A0A0D8L5X4_MORMO</name>
<dbReference type="AlphaFoldDB" id="A0A0D8L5X4"/>
<evidence type="ECO:0000256" key="4">
    <source>
        <dbReference type="ARBA" id="ARBA00022989"/>
    </source>
</evidence>
<feature type="transmembrane region" description="Helical" evidence="6">
    <location>
        <begin position="381"/>
        <end position="399"/>
    </location>
</feature>
<evidence type="ECO:0000313" key="9">
    <source>
        <dbReference type="Proteomes" id="UP000032582"/>
    </source>
</evidence>
<reference evidence="8 9" key="1">
    <citation type="submission" date="2015-02" db="EMBL/GenBank/DDBJ databases">
        <title>Whole genome shotgun sequencing of cultured foodborne pathogen.</title>
        <authorList>
            <person name="Timme R."/>
            <person name="Allard M.W."/>
            <person name="Strain E."/>
            <person name="Evans P.S."/>
            <person name="Brown E."/>
        </authorList>
    </citation>
    <scope>NUCLEOTIDE SEQUENCE [LARGE SCALE GENOMIC DNA]</scope>
    <source>
        <strain evidence="8 9">GCSL-TSO-24</strain>
    </source>
</reference>
<dbReference type="PROSITE" id="PS01271">
    <property type="entry name" value="NA_SULFATE"/>
    <property type="match status" value="1"/>
</dbReference>
<feature type="transmembrane region" description="Helical" evidence="6">
    <location>
        <begin position="154"/>
        <end position="170"/>
    </location>
</feature>
<dbReference type="CDD" id="cd01115">
    <property type="entry name" value="SLC13_permease"/>
    <property type="match status" value="1"/>
</dbReference>
<feature type="transmembrane region" description="Helical" evidence="6">
    <location>
        <begin position="20"/>
        <end position="38"/>
    </location>
</feature>
<evidence type="ECO:0000256" key="5">
    <source>
        <dbReference type="ARBA" id="ARBA00023136"/>
    </source>
</evidence>
<proteinExistence type="predicted"/>
<comment type="subcellular location">
    <subcellularLocation>
        <location evidence="1">Membrane</location>
        <topology evidence="1">Multi-pass membrane protein</topology>
    </subcellularLocation>
</comment>
<dbReference type="Pfam" id="PF03600">
    <property type="entry name" value="CitMHS"/>
    <property type="match status" value="1"/>
</dbReference>
<evidence type="ECO:0000256" key="6">
    <source>
        <dbReference type="SAM" id="Phobius"/>
    </source>
</evidence>
<dbReference type="InterPro" id="IPR031312">
    <property type="entry name" value="Na/sul_symport_CS"/>
</dbReference>
<feature type="transmembrane region" description="Helical" evidence="6">
    <location>
        <begin position="91"/>
        <end position="109"/>
    </location>
</feature>
<dbReference type="GO" id="GO:0015141">
    <property type="term" value="F:succinate transmembrane transporter activity"/>
    <property type="evidence" value="ECO:0007669"/>
    <property type="project" value="UniProtKB-ARBA"/>
</dbReference>
<dbReference type="GO" id="GO:0005886">
    <property type="term" value="C:plasma membrane"/>
    <property type="evidence" value="ECO:0007669"/>
    <property type="project" value="TreeGrafter"/>
</dbReference>
<accession>A0A0D8L5X4</accession>
<feature type="transmembrane region" description="Helical" evidence="6">
    <location>
        <begin position="317"/>
        <end position="335"/>
    </location>
</feature>
<dbReference type="NCBIfam" id="TIGR00785">
    <property type="entry name" value="dass"/>
    <property type="match status" value="1"/>
</dbReference>
<feature type="transmembrane region" description="Helical" evidence="6">
    <location>
        <begin position="177"/>
        <end position="199"/>
    </location>
</feature>
<feature type="transmembrane region" description="Helical" evidence="6">
    <location>
        <begin position="440"/>
        <end position="460"/>
    </location>
</feature>
<feature type="transmembrane region" description="Helical" evidence="6">
    <location>
        <begin position="405"/>
        <end position="428"/>
    </location>
</feature>
<keyword evidence="3 6" id="KW-0812">Transmembrane</keyword>
<feature type="transmembrane region" description="Helical" evidence="6">
    <location>
        <begin position="130"/>
        <end position="148"/>
    </location>
</feature>
<dbReference type="PATRIC" id="fig|582.24.peg.4305"/>